<accession>A0A8J2S7H1</accession>
<evidence type="ECO:0000313" key="2">
    <source>
        <dbReference type="EMBL" id="CAH0364641.1"/>
    </source>
</evidence>
<evidence type="ECO:0000256" key="1">
    <source>
        <dbReference type="SAM" id="MobiDB-lite"/>
    </source>
</evidence>
<evidence type="ECO:0000313" key="3">
    <source>
        <dbReference type="Proteomes" id="UP000789595"/>
    </source>
</evidence>
<feature type="compositionally biased region" description="Basic residues" evidence="1">
    <location>
        <begin position="188"/>
        <end position="197"/>
    </location>
</feature>
<dbReference type="AlphaFoldDB" id="A0A8J2S7H1"/>
<keyword evidence="3" id="KW-1185">Reference proteome</keyword>
<organism evidence="2 3">
    <name type="scientific">Pelagomonas calceolata</name>
    <dbReference type="NCBI Taxonomy" id="35677"/>
    <lineage>
        <taxon>Eukaryota</taxon>
        <taxon>Sar</taxon>
        <taxon>Stramenopiles</taxon>
        <taxon>Ochrophyta</taxon>
        <taxon>Pelagophyceae</taxon>
        <taxon>Pelagomonadales</taxon>
        <taxon>Pelagomonadaceae</taxon>
        <taxon>Pelagomonas</taxon>
    </lineage>
</organism>
<proteinExistence type="predicted"/>
<feature type="compositionally biased region" description="Low complexity" evidence="1">
    <location>
        <begin position="144"/>
        <end position="166"/>
    </location>
</feature>
<name>A0A8J2S7H1_9STRA</name>
<feature type="region of interest" description="Disordered" evidence="1">
    <location>
        <begin position="46"/>
        <end position="208"/>
    </location>
</feature>
<dbReference type="EMBL" id="CAKKNE010000001">
    <property type="protein sequence ID" value="CAH0364641.1"/>
    <property type="molecule type" value="Genomic_DNA"/>
</dbReference>
<gene>
    <name evidence="2" type="ORF">PECAL_1P10140</name>
</gene>
<sequence length="287" mass="30396">MVQSAAEVAAMLGLAEDDPVVVEALEAQAIADKEERAKLRVARTLGDHLESGAKDPFANLEAGYAPRGDAARRLGRTTPEPKPEHLGKAPKKPAPQPKKPAAKKKKKKRDDDVGPPPAARPKKKKKKPSAAPPPSEDESEDDAAAAPPARKSAASAMSSASAALPPTGGDSSSDDEPEAPPPPPKPAPKAKRRPKKPRQSEAEECADDGWKNFAHELLPKMSLTALKKMLATLKPLAKDAYKAAMAAREGKDAAAAQKVVRALFEHIPRDAILDAYAGATRKFQLPN</sequence>
<dbReference type="Proteomes" id="UP000789595">
    <property type="component" value="Unassembled WGS sequence"/>
</dbReference>
<comment type="caution">
    <text evidence="2">The sequence shown here is derived from an EMBL/GenBank/DDBJ whole genome shotgun (WGS) entry which is preliminary data.</text>
</comment>
<reference evidence="2" key="1">
    <citation type="submission" date="2021-11" db="EMBL/GenBank/DDBJ databases">
        <authorList>
            <consortium name="Genoscope - CEA"/>
            <person name="William W."/>
        </authorList>
    </citation>
    <scope>NUCLEOTIDE SEQUENCE</scope>
</reference>
<protein>
    <submittedName>
        <fullName evidence="2">Uncharacterized protein</fullName>
    </submittedName>
</protein>